<proteinExistence type="predicted"/>
<accession>A0A7X0RMS3</accession>
<gene>
    <name evidence="1" type="ORF">H7C19_06585</name>
</gene>
<dbReference type="RefSeq" id="WP_185141787.1">
    <property type="nucleotide sequence ID" value="NZ_JACJVP010000007.1"/>
</dbReference>
<dbReference type="AlphaFoldDB" id="A0A7X0RMS3"/>
<keyword evidence="2" id="KW-1185">Reference proteome</keyword>
<protein>
    <submittedName>
        <fullName evidence="1">Uncharacterized protein</fullName>
    </submittedName>
</protein>
<name>A0A7X0RMS3_9BACL</name>
<evidence type="ECO:0000313" key="2">
    <source>
        <dbReference type="Proteomes" id="UP000547209"/>
    </source>
</evidence>
<comment type="caution">
    <text evidence="1">The sequence shown here is derived from an EMBL/GenBank/DDBJ whole genome shotgun (WGS) entry which is preliminary data.</text>
</comment>
<reference evidence="1 2" key="1">
    <citation type="submission" date="2020-08" db="EMBL/GenBank/DDBJ databases">
        <title>Cohnella phylogeny.</title>
        <authorList>
            <person name="Dunlap C."/>
        </authorList>
    </citation>
    <scope>NUCLEOTIDE SEQUENCE [LARGE SCALE GENOMIC DNA]</scope>
    <source>
        <strain evidence="1 2">DSM 28246</strain>
    </source>
</reference>
<dbReference type="Proteomes" id="UP000547209">
    <property type="component" value="Unassembled WGS sequence"/>
</dbReference>
<evidence type="ECO:0000313" key="1">
    <source>
        <dbReference type="EMBL" id="MBB6670352.1"/>
    </source>
</evidence>
<organism evidence="1 2">
    <name type="scientific">Cohnella nanjingensis</name>
    <dbReference type="NCBI Taxonomy" id="1387779"/>
    <lineage>
        <taxon>Bacteria</taxon>
        <taxon>Bacillati</taxon>
        <taxon>Bacillota</taxon>
        <taxon>Bacilli</taxon>
        <taxon>Bacillales</taxon>
        <taxon>Paenibacillaceae</taxon>
        <taxon>Cohnella</taxon>
    </lineage>
</organism>
<dbReference type="EMBL" id="JACJVP010000007">
    <property type="protein sequence ID" value="MBB6670352.1"/>
    <property type="molecule type" value="Genomic_DNA"/>
</dbReference>
<sequence length="126" mass="13361">MAERAVLAYFNTPEQAEQALGKIKSLRLVEYAIDRFDGNPGTGIQQLDQLGNTITGDFRGLGYLTLGGDFDNPDAAVMATASVSASGMSSGGPDNRVTGRDILLTAIVEEADYEQAWQFAKDAGAL</sequence>